<dbReference type="Pfam" id="PF20931">
    <property type="entry name" value="Dicer_platform"/>
    <property type="match status" value="1"/>
</dbReference>
<evidence type="ECO:0000313" key="17">
    <source>
        <dbReference type="EMBL" id="EDW72007.2"/>
    </source>
</evidence>
<dbReference type="GO" id="GO:0004530">
    <property type="term" value="F:deoxyribonuclease I activity"/>
    <property type="evidence" value="ECO:0007669"/>
    <property type="project" value="TreeGrafter"/>
</dbReference>
<dbReference type="OrthoDB" id="416741at2759"/>
<reference evidence="17 18" key="1">
    <citation type="journal article" date="2007" name="Nature">
        <title>Evolution of genes and genomes on the Drosophila phylogeny.</title>
        <authorList>
            <consortium name="Drosophila 12 Genomes Consortium"/>
            <person name="Clark A.G."/>
            <person name="Eisen M.B."/>
            <person name="Smith D.R."/>
            <person name="Bergman C.M."/>
            <person name="Oliver B."/>
            <person name="Markow T.A."/>
            <person name="Kaufman T.C."/>
            <person name="Kellis M."/>
            <person name="Gelbart W."/>
            <person name="Iyer V.N."/>
            <person name="Pollard D.A."/>
            <person name="Sackton T.B."/>
            <person name="Larracuente A.M."/>
            <person name="Singh N.D."/>
            <person name="Abad J.P."/>
            <person name="Abt D.N."/>
            <person name="Adryan B."/>
            <person name="Aguade M."/>
            <person name="Akashi H."/>
            <person name="Anderson W.W."/>
            <person name="Aquadro C.F."/>
            <person name="Ardell D.H."/>
            <person name="Arguello R."/>
            <person name="Artieri C.G."/>
            <person name="Barbash D.A."/>
            <person name="Barker D."/>
            <person name="Barsanti P."/>
            <person name="Batterham P."/>
            <person name="Batzoglou S."/>
            <person name="Begun D."/>
            <person name="Bhutkar A."/>
            <person name="Blanco E."/>
            <person name="Bosak S.A."/>
            <person name="Bradley R.K."/>
            <person name="Brand A.D."/>
            <person name="Brent M.R."/>
            <person name="Brooks A.N."/>
            <person name="Brown R.H."/>
            <person name="Butlin R.K."/>
            <person name="Caggese C."/>
            <person name="Calvi B.R."/>
            <person name="Bernardo de Carvalho A."/>
            <person name="Caspi A."/>
            <person name="Castrezana S."/>
            <person name="Celniker S.E."/>
            <person name="Chang J.L."/>
            <person name="Chapple C."/>
            <person name="Chatterji S."/>
            <person name="Chinwalla A."/>
            <person name="Civetta A."/>
            <person name="Clifton S.W."/>
            <person name="Comeron J.M."/>
            <person name="Costello J.C."/>
            <person name="Coyne J.A."/>
            <person name="Daub J."/>
            <person name="David R.G."/>
            <person name="Delcher A.L."/>
            <person name="Delehaunty K."/>
            <person name="Do C.B."/>
            <person name="Ebling H."/>
            <person name="Edwards K."/>
            <person name="Eickbush T."/>
            <person name="Evans J.D."/>
            <person name="Filipski A."/>
            <person name="Findeiss S."/>
            <person name="Freyhult E."/>
            <person name="Fulton L."/>
            <person name="Fulton R."/>
            <person name="Garcia A.C."/>
            <person name="Gardiner A."/>
            <person name="Garfield D.A."/>
            <person name="Garvin B.E."/>
            <person name="Gibson G."/>
            <person name="Gilbert D."/>
            <person name="Gnerre S."/>
            <person name="Godfrey J."/>
            <person name="Good R."/>
            <person name="Gotea V."/>
            <person name="Gravely B."/>
            <person name="Greenberg A.J."/>
            <person name="Griffiths-Jones S."/>
            <person name="Gross S."/>
            <person name="Guigo R."/>
            <person name="Gustafson E.A."/>
            <person name="Haerty W."/>
            <person name="Hahn M.W."/>
            <person name="Halligan D.L."/>
            <person name="Halpern A.L."/>
            <person name="Halter G.M."/>
            <person name="Han M.V."/>
            <person name="Heger A."/>
            <person name="Hillier L."/>
            <person name="Hinrichs A.S."/>
            <person name="Holmes I."/>
            <person name="Hoskins R.A."/>
            <person name="Hubisz M.J."/>
            <person name="Hultmark D."/>
            <person name="Huntley M.A."/>
            <person name="Jaffe D.B."/>
            <person name="Jagadeeshan S."/>
            <person name="Jeck W.R."/>
            <person name="Johnson J."/>
            <person name="Jones C.D."/>
            <person name="Jordan W.C."/>
            <person name="Karpen G.H."/>
            <person name="Kataoka E."/>
            <person name="Keightley P.D."/>
            <person name="Kheradpour P."/>
            <person name="Kirkness E.F."/>
            <person name="Koerich L.B."/>
            <person name="Kristiansen K."/>
            <person name="Kudrna D."/>
            <person name="Kulathinal R.J."/>
            <person name="Kumar S."/>
            <person name="Kwok R."/>
            <person name="Lander E."/>
            <person name="Langley C.H."/>
            <person name="Lapoint R."/>
            <person name="Lazzaro B.P."/>
            <person name="Lee S.J."/>
            <person name="Levesque L."/>
            <person name="Li R."/>
            <person name="Lin C.F."/>
            <person name="Lin M.F."/>
            <person name="Lindblad-Toh K."/>
            <person name="Llopart A."/>
            <person name="Long M."/>
            <person name="Low L."/>
            <person name="Lozovsky E."/>
            <person name="Lu J."/>
            <person name="Luo M."/>
            <person name="Machado C.A."/>
            <person name="Makalowski W."/>
            <person name="Marzo M."/>
            <person name="Matsuda M."/>
            <person name="Matzkin L."/>
            <person name="McAllister B."/>
            <person name="McBride C.S."/>
            <person name="McKernan B."/>
            <person name="McKernan K."/>
            <person name="Mendez-Lago M."/>
            <person name="Minx P."/>
            <person name="Mollenhauer M.U."/>
            <person name="Montooth K."/>
            <person name="Mount S.M."/>
            <person name="Mu X."/>
            <person name="Myers E."/>
            <person name="Negre B."/>
            <person name="Newfeld S."/>
            <person name="Nielsen R."/>
            <person name="Noor M.A."/>
            <person name="O'Grady P."/>
            <person name="Pachter L."/>
            <person name="Papaceit M."/>
            <person name="Parisi M.J."/>
            <person name="Parisi M."/>
            <person name="Parts L."/>
            <person name="Pedersen J.S."/>
            <person name="Pesole G."/>
            <person name="Phillippy A.M."/>
            <person name="Ponting C.P."/>
            <person name="Pop M."/>
            <person name="Porcelli D."/>
            <person name="Powell J.R."/>
            <person name="Prohaska S."/>
            <person name="Pruitt K."/>
            <person name="Puig M."/>
            <person name="Quesneville H."/>
            <person name="Ram K.R."/>
            <person name="Rand D."/>
            <person name="Rasmussen M.D."/>
            <person name="Reed L.K."/>
            <person name="Reenan R."/>
            <person name="Reily A."/>
            <person name="Remington K.A."/>
            <person name="Rieger T.T."/>
            <person name="Ritchie M.G."/>
            <person name="Robin C."/>
            <person name="Rogers Y.H."/>
            <person name="Rohde C."/>
            <person name="Rozas J."/>
            <person name="Rubenfield M.J."/>
            <person name="Ruiz A."/>
            <person name="Russo S."/>
            <person name="Salzberg S.L."/>
            <person name="Sanchez-Gracia A."/>
            <person name="Saranga D.J."/>
            <person name="Sato H."/>
            <person name="Schaeffer S.W."/>
            <person name="Schatz M.C."/>
            <person name="Schlenke T."/>
            <person name="Schwartz R."/>
            <person name="Segarra C."/>
            <person name="Singh R.S."/>
            <person name="Sirot L."/>
            <person name="Sirota M."/>
            <person name="Sisneros N.B."/>
            <person name="Smith C.D."/>
            <person name="Smith T.F."/>
            <person name="Spieth J."/>
            <person name="Stage D.E."/>
            <person name="Stark A."/>
            <person name="Stephan W."/>
            <person name="Strausberg R.L."/>
            <person name="Strempel S."/>
            <person name="Sturgill D."/>
            <person name="Sutton G."/>
            <person name="Sutton G.G."/>
            <person name="Tao W."/>
            <person name="Teichmann S."/>
            <person name="Tobari Y.N."/>
            <person name="Tomimura Y."/>
            <person name="Tsolas J.M."/>
            <person name="Valente V.L."/>
            <person name="Venter E."/>
            <person name="Venter J.C."/>
            <person name="Vicario S."/>
            <person name="Vieira F.G."/>
            <person name="Vilella A.J."/>
            <person name="Villasante A."/>
            <person name="Walenz B."/>
            <person name="Wang J."/>
            <person name="Wasserman M."/>
            <person name="Watts T."/>
            <person name="Wilson D."/>
            <person name="Wilson R.K."/>
            <person name="Wing R.A."/>
            <person name="Wolfner M.F."/>
            <person name="Wong A."/>
            <person name="Wong G.K."/>
            <person name="Wu C.I."/>
            <person name="Wu G."/>
            <person name="Yamamoto D."/>
            <person name="Yang H.P."/>
            <person name="Yang S.P."/>
            <person name="Yorke J.A."/>
            <person name="Yoshida K."/>
            <person name="Zdobnov E."/>
            <person name="Zhang P."/>
            <person name="Zhang Y."/>
            <person name="Zimin A.V."/>
            <person name="Baldwin J."/>
            <person name="Abdouelleil A."/>
            <person name="Abdulkadir J."/>
            <person name="Abebe A."/>
            <person name="Abera B."/>
            <person name="Abreu J."/>
            <person name="Acer S.C."/>
            <person name="Aftuck L."/>
            <person name="Alexander A."/>
            <person name="An P."/>
            <person name="Anderson E."/>
            <person name="Anderson S."/>
            <person name="Arachi H."/>
            <person name="Azer M."/>
            <person name="Bachantsang P."/>
            <person name="Barry A."/>
            <person name="Bayul T."/>
            <person name="Berlin A."/>
            <person name="Bessette D."/>
            <person name="Bloom T."/>
            <person name="Blye J."/>
            <person name="Boguslavskiy L."/>
            <person name="Bonnet C."/>
            <person name="Boukhgalter B."/>
            <person name="Bourzgui I."/>
            <person name="Brown A."/>
            <person name="Cahill P."/>
            <person name="Channer S."/>
            <person name="Cheshatsang Y."/>
            <person name="Chuda L."/>
            <person name="Citroen M."/>
            <person name="Collymore A."/>
            <person name="Cooke P."/>
            <person name="Costello M."/>
            <person name="D'Aco K."/>
            <person name="Daza R."/>
            <person name="De Haan G."/>
            <person name="DeGray S."/>
            <person name="DeMaso C."/>
            <person name="Dhargay N."/>
            <person name="Dooley K."/>
            <person name="Dooley E."/>
            <person name="Doricent M."/>
            <person name="Dorje P."/>
            <person name="Dorjee K."/>
            <person name="Dupes A."/>
            <person name="Elong R."/>
            <person name="Falk J."/>
            <person name="Farina A."/>
            <person name="Faro S."/>
            <person name="Ferguson D."/>
            <person name="Fisher S."/>
            <person name="Foley C.D."/>
            <person name="Franke A."/>
            <person name="Friedrich D."/>
            <person name="Gadbois L."/>
            <person name="Gearin G."/>
            <person name="Gearin C.R."/>
            <person name="Giannoukos G."/>
            <person name="Goode T."/>
            <person name="Graham J."/>
            <person name="Grandbois E."/>
            <person name="Grewal S."/>
            <person name="Gyaltsen K."/>
            <person name="Hafez N."/>
            <person name="Hagos B."/>
            <person name="Hall J."/>
            <person name="Henson C."/>
            <person name="Hollinger A."/>
            <person name="Honan T."/>
            <person name="Huard M.D."/>
            <person name="Hughes L."/>
            <person name="Hurhula B."/>
            <person name="Husby M.E."/>
            <person name="Kamat A."/>
            <person name="Kanga B."/>
            <person name="Kashin S."/>
            <person name="Khazanovich D."/>
            <person name="Kisner P."/>
            <person name="Lance K."/>
            <person name="Lara M."/>
            <person name="Lee W."/>
            <person name="Lennon N."/>
            <person name="Letendre F."/>
            <person name="LeVine R."/>
            <person name="Lipovsky A."/>
            <person name="Liu X."/>
            <person name="Liu J."/>
            <person name="Liu S."/>
            <person name="Lokyitsang T."/>
            <person name="Lokyitsang Y."/>
            <person name="Lubonja R."/>
            <person name="Lui A."/>
            <person name="MacDonald P."/>
            <person name="Magnisalis V."/>
            <person name="Maru K."/>
            <person name="Matthews C."/>
            <person name="McCusker W."/>
            <person name="McDonough S."/>
            <person name="Mehta T."/>
            <person name="Meldrim J."/>
            <person name="Meneus L."/>
            <person name="Mihai O."/>
            <person name="Mihalev A."/>
            <person name="Mihova T."/>
            <person name="Mittelman R."/>
            <person name="Mlenga V."/>
            <person name="Montmayeur A."/>
            <person name="Mulrain L."/>
            <person name="Navidi A."/>
            <person name="Naylor J."/>
            <person name="Negash T."/>
            <person name="Nguyen T."/>
            <person name="Nguyen N."/>
            <person name="Nicol R."/>
            <person name="Norbu C."/>
            <person name="Norbu N."/>
            <person name="Novod N."/>
            <person name="O'Neill B."/>
            <person name="Osman S."/>
            <person name="Markiewicz E."/>
            <person name="Oyono O.L."/>
            <person name="Patti C."/>
            <person name="Phunkhang P."/>
            <person name="Pierre F."/>
            <person name="Priest M."/>
            <person name="Raghuraman S."/>
            <person name="Rege F."/>
            <person name="Reyes R."/>
            <person name="Rise C."/>
            <person name="Rogov P."/>
            <person name="Ross K."/>
            <person name="Ryan E."/>
            <person name="Settipalli S."/>
            <person name="Shea T."/>
            <person name="Sherpa N."/>
            <person name="Shi L."/>
            <person name="Shih D."/>
            <person name="Sparrow T."/>
            <person name="Spaulding J."/>
            <person name="Stalker J."/>
            <person name="Stange-Thomann N."/>
            <person name="Stavropoulos S."/>
            <person name="Stone C."/>
            <person name="Strader C."/>
            <person name="Tesfaye S."/>
            <person name="Thomson T."/>
            <person name="Thoulutsang Y."/>
            <person name="Thoulutsang D."/>
            <person name="Topham K."/>
            <person name="Topping I."/>
            <person name="Tsamla T."/>
            <person name="Vassiliev H."/>
            <person name="Vo A."/>
            <person name="Wangchuk T."/>
            <person name="Wangdi T."/>
            <person name="Weiand M."/>
            <person name="Wilkinson J."/>
            <person name="Wilson A."/>
            <person name="Yadav S."/>
            <person name="Young G."/>
            <person name="Yu Q."/>
            <person name="Zembek L."/>
            <person name="Zhong D."/>
            <person name="Zimmer A."/>
            <person name="Zwirko Z."/>
            <person name="Jaffe D.B."/>
            <person name="Alvarez P."/>
            <person name="Brockman W."/>
            <person name="Butler J."/>
            <person name="Chin C."/>
            <person name="Gnerre S."/>
            <person name="Grabherr M."/>
            <person name="Kleber M."/>
            <person name="Mauceli E."/>
            <person name="MacCallum I."/>
        </authorList>
    </citation>
    <scope>NUCLEOTIDE SEQUENCE [LARGE SCALE GENOMIC DNA]</scope>
    <source>
        <strain evidence="18">Tucson 14030-0811.24</strain>
    </source>
</reference>
<protein>
    <recommendedName>
        <fullName evidence="3">ribonuclease III</fullName>
        <ecNumber evidence="3">3.1.26.3</ecNumber>
    </recommendedName>
</protein>
<name>B4MIR8_DROWI</name>
<dbReference type="PROSITE" id="PS51194">
    <property type="entry name" value="HELICASE_CTER"/>
    <property type="match status" value="1"/>
</dbReference>
<dbReference type="SMART" id="SM00490">
    <property type="entry name" value="HELICc"/>
    <property type="match status" value="1"/>
</dbReference>
<evidence type="ECO:0000256" key="6">
    <source>
        <dbReference type="ARBA" id="ARBA00022801"/>
    </source>
</evidence>
<keyword evidence="5" id="KW-0547">Nucleotide-binding</keyword>
<dbReference type="Pfam" id="PF03368">
    <property type="entry name" value="Dicer_dimer"/>
    <property type="match status" value="1"/>
</dbReference>
<keyword evidence="8" id="KW-0067">ATP-binding</keyword>
<organism evidence="17 18">
    <name type="scientific">Drosophila willistoni</name>
    <name type="common">Fruit fly</name>
    <dbReference type="NCBI Taxonomy" id="7260"/>
    <lineage>
        <taxon>Eukaryota</taxon>
        <taxon>Metazoa</taxon>
        <taxon>Ecdysozoa</taxon>
        <taxon>Arthropoda</taxon>
        <taxon>Hexapoda</taxon>
        <taxon>Insecta</taxon>
        <taxon>Pterygota</taxon>
        <taxon>Neoptera</taxon>
        <taxon>Endopterygota</taxon>
        <taxon>Diptera</taxon>
        <taxon>Brachycera</taxon>
        <taxon>Muscomorpha</taxon>
        <taxon>Ephydroidea</taxon>
        <taxon>Drosophilidae</taxon>
        <taxon>Drosophila</taxon>
        <taxon>Sophophora</taxon>
    </lineage>
</organism>
<evidence type="ECO:0000259" key="15">
    <source>
        <dbReference type="PROSITE" id="PS51194"/>
    </source>
</evidence>
<evidence type="ECO:0000259" key="16">
    <source>
        <dbReference type="PROSITE" id="PS51327"/>
    </source>
</evidence>
<dbReference type="InterPro" id="IPR001650">
    <property type="entry name" value="Helicase_C-like"/>
</dbReference>
<feature type="domain" description="Helicase ATP-binding" evidence="14">
    <location>
        <begin position="22"/>
        <end position="201"/>
    </location>
</feature>
<dbReference type="EMBL" id="CH963719">
    <property type="protein sequence ID" value="EDW72007.2"/>
    <property type="molecule type" value="Genomic_DNA"/>
</dbReference>
<dbReference type="SMART" id="SM00487">
    <property type="entry name" value="DEXDc"/>
    <property type="match status" value="1"/>
</dbReference>
<evidence type="ECO:0000256" key="1">
    <source>
        <dbReference type="ARBA" id="ARBA00000109"/>
    </source>
</evidence>
<dbReference type="Gene3D" id="2.170.260.10">
    <property type="entry name" value="paz domain"/>
    <property type="match status" value="1"/>
</dbReference>
<comment type="similarity">
    <text evidence="10 11">Belongs to the helicase family. Dicer subfamily.</text>
</comment>
<evidence type="ECO:0000256" key="9">
    <source>
        <dbReference type="ARBA" id="ARBA00023158"/>
    </source>
</evidence>
<evidence type="ECO:0000259" key="14">
    <source>
        <dbReference type="PROSITE" id="PS51192"/>
    </source>
</evidence>
<dbReference type="FunCoup" id="B4MIR8">
    <property type="interactions" value="124"/>
</dbReference>
<dbReference type="GO" id="GO:0004525">
    <property type="term" value="F:ribonuclease III activity"/>
    <property type="evidence" value="ECO:0007669"/>
    <property type="project" value="UniProtKB-EC"/>
</dbReference>
<feature type="domain" description="Helicase C-terminal" evidence="15">
    <location>
        <begin position="375"/>
        <end position="564"/>
    </location>
</feature>
<dbReference type="Pfam" id="PF00636">
    <property type="entry name" value="Ribonuclease_3"/>
    <property type="match status" value="2"/>
</dbReference>
<proteinExistence type="inferred from homology"/>
<evidence type="ECO:0000313" key="18">
    <source>
        <dbReference type="Proteomes" id="UP000007798"/>
    </source>
</evidence>
<dbReference type="CDD" id="cd15903">
    <property type="entry name" value="Dicer_PBD"/>
    <property type="match status" value="1"/>
</dbReference>
<dbReference type="InterPro" id="IPR044441">
    <property type="entry name" value="DICER_DSRM"/>
</dbReference>
<dbReference type="EC" id="3.1.26.3" evidence="3"/>
<dbReference type="SMART" id="SM00949">
    <property type="entry name" value="PAZ"/>
    <property type="match status" value="1"/>
</dbReference>
<dbReference type="PROSITE" id="PS51192">
    <property type="entry name" value="HELICASE_ATP_BIND_1"/>
    <property type="match status" value="1"/>
</dbReference>
<comment type="cofactor">
    <cofactor evidence="2">
        <name>Mg(2+)</name>
        <dbReference type="ChEBI" id="CHEBI:18420"/>
    </cofactor>
</comment>
<accession>B4MIR8</accession>
<dbReference type="eggNOG" id="KOG0701">
    <property type="taxonomic scope" value="Eukaryota"/>
</dbReference>
<evidence type="ECO:0000256" key="8">
    <source>
        <dbReference type="ARBA" id="ARBA00022840"/>
    </source>
</evidence>
<dbReference type="Pfam" id="PF00271">
    <property type="entry name" value="Helicase_C"/>
    <property type="match status" value="1"/>
</dbReference>
<evidence type="ECO:0000256" key="2">
    <source>
        <dbReference type="ARBA" id="ARBA00001946"/>
    </source>
</evidence>
<gene>
    <name evidence="17" type="primary">Dwil\GK10670</name>
    <name evidence="17" type="ORF">Dwil_GK10670</name>
</gene>
<dbReference type="Gene3D" id="3.30.160.380">
    <property type="entry name" value="Dicer dimerisation domain"/>
    <property type="match status" value="1"/>
</dbReference>
<dbReference type="KEGG" id="dwi:6637983"/>
<dbReference type="GO" id="GO:0003723">
    <property type="term" value="F:RNA binding"/>
    <property type="evidence" value="ECO:0007669"/>
    <property type="project" value="UniProtKB-UniRule"/>
</dbReference>
<evidence type="ECO:0000256" key="11">
    <source>
        <dbReference type="PROSITE-ProRule" id="PRU00657"/>
    </source>
</evidence>
<dbReference type="InterPro" id="IPR036389">
    <property type="entry name" value="RNase_III_sf"/>
</dbReference>
<dbReference type="Gene3D" id="3.40.50.300">
    <property type="entry name" value="P-loop containing nucleotide triphosphate hydrolases"/>
    <property type="match status" value="2"/>
</dbReference>
<dbReference type="InterPro" id="IPR027417">
    <property type="entry name" value="P-loop_NTPase"/>
</dbReference>
<dbReference type="GO" id="GO:0030422">
    <property type="term" value="P:siRNA processing"/>
    <property type="evidence" value="ECO:0007669"/>
    <property type="project" value="InterPro"/>
</dbReference>
<dbReference type="InterPro" id="IPR038248">
    <property type="entry name" value="Dicer_dimer_sf"/>
</dbReference>
<dbReference type="PANTHER" id="PTHR14950">
    <property type="entry name" value="DICER-RELATED"/>
    <property type="match status" value="1"/>
</dbReference>
<dbReference type="Pfam" id="PF00270">
    <property type="entry name" value="DEAD"/>
    <property type="match status" value="1"/>
</dbReference>
<comment type="catalytic activity">
    <reaction evidence="1">
        <text>Endonucleolytic cleavage to 5'-phosphomonoester.</text>
        <dbReference type="EC" id="3.1.26.3"/>
    </reaction>
</comment>
<dbReference type="GO" id="GO:0031054">
    <property type="term" value="P:pre-miRNA processing"/>
    <property type="evidence" value="ECO:0007669"/>
    <property type="project" value="InterPro"/>
</dbReference>
<dbReference type="InParanoid" id="B4MIR8"/>
<dbReference type="InterPro" id="IPR014001">
    <property type="entry name" value="Helicase_ATP-bd"/>
</dbReference>
<dbReference type="PROSITE" id="PS50142">
    <property type="entry name" value="RNASE_3_2"/>
    <property type="match status" value="2"/>
</dbReference>
<keyword evidence="9" id="KW-0943">RNA-mediated gene silencing</keyword>
<dbReference type="PROSITE" id="PS50821">
    <property type="entry name" value="PAZ"/>
    <property type="match status" value="1"/>
</dbReference>
<dbReference type="InterPro" id="IPR003100">
    <property type="entry name" value="PAZ_dom"/>
</dbReference>
<dbReference type="InterPro" id="IPR048512">
    <property type="entry name" value="Dicer_platform"/>
</dbReference>
<evidence type="ECO:0000256" key="7">
    <source>
        <dbReference type="ARBA" id="ARBA00022806"/>
    </source>
</evidence>
<dbReference type="GO" id="GO:0006309">
    <property type="term" value="P:apoptotic DNA fragmentation"/>
    <property type="evidence" value="ECO:0007669"/>
    <property type="project" value="TreeGrafter"/>
</dbReference>
<dbReference type="GO" id="GO:0070578">
    <property type="term" value="C:RISC-loading complex"/>
    <property type="evidence" value="ECO:0007669"/>
    <property type="project" value="TreeGrafter"/>
</dbReference>
<evidence type="ECO:0000256" key="4">
    <source>
        <dbReference type="ARBA" id="ARBA00022722"/>
    </source>
</evidence>
<dbReference type="InterPro" id="IPR000999">
    <property type="entry name" value="RNase_III_dom"/>
</dbReference>
<sequence length="1725" mass="198594">MPANAMTTPPKEMQVRSYQSRLVDYLTERNGIVYLPTGAGKTFVAILTLKRFSLDFDKTIEDGGKRAIFMCNTVELARQQALACRSLTNFKVGFYVGDQGVDEWSRSKWDVEIREKQVLVGTAQVMLDLMLHAHLSLGSVSIVIIDECHHGTGRHPFREFMRLFLHVRPNVQLPRVVGLTGVLIKGNEINNVKKMLKNLETTYHGNIITVSDMKEMENVMLYSTKPKEFFLLYGYGTHKFELIDTIKYYIEAFHKKLDNYDIGKQPVRFSNGLQQQREPNKKNFAKSLLNDFIYQLEEYGIYVASIAVVALLVEFEIKKRQAETLVLRSIYRMAISLCDNIRHFLVSKLREDIDDDMSDDNVDTEENIYNFSTPRVQRFLHYLKQTFSNKNPKDICCLVFVERRYTCKSIYGMLLKYIASVPELKNVLVPQFMVGRNGINQNFDTVLERKWQNSAIQQFRDGEANLMICSSVLEEGIDVQACNYVIILDPLKTFNSYVQTKGRARSKDAVFLILASESEKPKTAKRIMDYQNAHRDIANYLQDRVLERAEPKMDEINEHFRDIIPPYINETGSLLLASSALALLHRYCQTLPSDAFGFNMPWYKLLNPDERVQHFGKSAETKQVVSINLPLSTKLRSTIYSDLMNCNKSAKISAAFNVCKELYKLGELNQKFLPTTLTDRLKDVSDIHFKHWKKYGDDVTKTNRKEDKSGNTSKYPVNCPTQLYDTRPRVGETCYAYEILLKPHFERNEYTAHMHDALQTGRGYALLLRKRLPPLAEMPLFSSHGKIHVSVAEQPHEVILKTEEQLDHLHQFHIMLFRDILKIWQSYFVLDKRSKENSYLVVPLDIKSSGKGEGNIIDWNLVTQFYRGLPQSRTLSPDQRRRQEPPCPDDFEGKIVTQWYASYQDKRMLVTKVHRDKTPFSMMESNQSENNYYDYTMSKYKNVIGDVVHQNQCLIEVRELTQQLNFYIAHRVKTSGQSKARARIILIPELCFNFQFPGDLWAKLLFLPSILNRLHYLLHAEALRQRMNTYLGLHVLPQNGPNYRPKVLDVDLSLRRNVDSTGNAVSMEVEEPRSMLDPLPTKQLEVSMDRLQISDLEAPWQSYMEPVDLSRNMMLTHPVELAYYCQFTSGQIVKFDKIEEEDKEFWMETQFKMSKGNIYDYNTTANESLPALLPNSNPITPVEQLSVLQKTISNEHITPAEQSEFLTAITSSGCSDVFDMERLELLGDSFLKMSATLYLSSIHSNWNEGVLTQIKSTLVSNRNLLYCMNETDIPSRINSTLFTPKYTWKPPGLSLPHNILNLWQEQPEVAKFVLPRNLCALQLTEEEIFSLGKLTPANFEKFLESCQANTNYTSTDYESEMNFCIGKSKLSNKVVADTLEALLGVIVKNYGVQHGFRILEYFGICKQVDIGKPLSQLLDLQLGSTRTRADRDPREIDGLLINYHYLERNLGYTFKDRAYLLQALTHPSNPTNRLTGCYQELEFIGDAILDFLISAYIFERNIRMNPGQLTDLRSALVNNTTLACICVRHRFHLFILAENTLLTESINSFVDFQEKHMHRVTHHVRILLEENDIQCHNPLDEEDELEMADNLSTNDEPLAKGNLNMSENVDVPKALGDVVEALIAAVYLDCKDLQKTWEVVYRLFEPELIEFSRNVPINPLRQLNEHRLAKPIFSPAIMDEGKVMVSCLFTCNEKTIKVYGFGTNNSQAKLAAAKHALRKLAKSEA</sequence>
<dbReference type="STRING" id="7260.B4MIR8"/>
<dbReference type="CDD" id="cd18034">
    <property type="entry name" value="DEXHc_dicer"/>
    <property type="match status" value="1"/>
</dbReference>
<dbReference type="PROSITE" id="PS51327">
    <property type="entry name" value="DICER_DSRBF"/>
    <property type="match status" value="1"/>
</dbReference>
<feature type="domain" description="PAZ" evidence="13">
    <location>
        <begin position="864"/>
        <end position="995"/>
    </location>
</feature>
<feature type="domain" description="RNase III" evidence="12">
    <location>
        <begin position="1185"/>
        <end position="1391"/>
    </location>
</feature>
<dbReference type="SUPFAM" id="SSF52540">
    <property type="entry name" value="P-loop containing nucleoside triphosphate hydrolases"/>
    <property type="match status" value="1"/>
</dbReference>
<dbReference type="GO" id="GO:0035194">
    <property type="term" value="P:regulatory ncRNA-mediated post-transcriptional gene silencing"/>
    <property type="evidence" value="ECO:0007669"/>
    <property type="project" value="UniProtKB-ARBA"/>
</dbReference>
<dbReference type="PANTHER" id="PTHR14950:SF36">
    <property type="entry name" value="ENDORIBONUCLEASE DCR-2"/>
    <property type="match status" value="1"/>
</dbReference>
<dbReference type="HOGENOM" id="CLU_000907_4_4_1"/>
<evidence type="ECO:0000256" key="5">
    <source>
        <dbReference type="ARBA" id="ARBA00022741"/>
    </source>
</evidence>
<dbReference type="Proteomes" id="UP000007798">
    <property type="component" value="Unassembled WGS sequence"/>
</dbReference>
<dbReference type="GO" id="GO:0005634">
    <property type="term" value="C:nucleus"/>
    <property type="evidence" value="ECO:0007669"/>
    <property type="project" value="TreeGrafter"/>
</dbReference>
<dbReference type="SUPFAM" id="SSF69065">
    <property type="entry name" value="RNase III domain-like"/>
    <property type="match status" value="2"/>
</dbReference>
<dbReference type="FunFam" id="3.40.50.300:FF:000628">
    <property type="entry name" value="Endoribonuclease Dicer"/>
    <property type="match status" value="1"/>
</dbReference>
<evidence type="ECO:0000256" key="10">
    <source>
        <dbReference type="ARBA" id="ARBA00035116"/>
    </source>
</evidence>
<feature type="domain" description="Dicer dsRNA-binding fold" evidence="16">
    <location>
        <begin position="580"/>
        <end position="682"/>
    </location>
</feature>
<dbReference type="SMART" id="SM00535">
    <property type="entry name" value="RIBOc"/>
    <property type="match status" value="2"/>
</dbReference>
<dbReference type="Pfam" id="PF02170">
    <property type="entry name" value="PAZ"/>
    <property type="match status" value="1"/>
</dbReference>
<dbReference type="CDD" id="cd00593">
    <property type="entry name" value="RIBOc"/>
    <property type="match status" value="2"/>
</dbReference>
<dbReference type="InterPro" id="IPR048513">
    <property type="entry name" value="Dicer_PBD"/>
</dbReference>
<dbReference type="InterPro" id="IPR011545">
    <property type="entry name" value="DEAD/DEAH_box_helicase_dom"/>
</dbReference>
<dbReference type="GO" id="GO:0004386">
    <property type="term" value="F:helicase activity"/>
    <property type="evidence" value="ECO:0007669"/>
    <property type="project" value="UniProtKB-KW"/>
</dbReference>
<dbReference type="Gene3D" id="1.10.1520.10">
    <property type="entry name" value="Ribonuclease III domain"/>
    <property type="match status" value="2"/>
</dbReference>
<keyword evidence="6 17" id="KW-0378">Hydrolase</keyword>
<keyword evidence="11" id="KW-0694">RNA-binding</keyword>
<evidence type="ECO:0000259" key="13">
    <source>
        <dbReference type="PROSITE" id="PS50821"/>
    </source>
</evidence>
<dbReference type="InterPro" id="IPR005034">
    <property type="entry name" value="Dicer_dimerisation"/>
</dbReference>
<dbReference type="Gene3D" id="3.30.160.20">
    <property type="match status" value="1"/>
</dbReference>
<dbReference type="Pfam" id="PF20932">
    <property type="entry name" value="Dicer_dsRBD"/>
    <property type="match status" value="1"/>
</dbReference>
<keyword evidence="18" id="KW-1185">Reference proteome</keyword>
<keyword evidence="4" id="KW-0540">Nuclease</keyword>
<feature type="domain" description="RNase III" evidence="12">
    <location>
        <begin position="1443"/>
        <end position="1631"/>
    </location>
</feature>
<keyword evidence="7" id="KW-0347">Helicase</keyword>
<dbReference type="GO" id="GO:0005737">
    <property type="term" value="C:cytoplasm"/>
    <property type="evidence" value="ECO:0007669"/>
    <property type="project" value="TreeGrafter"/>
</dbReference>
<dbReference type="GO" id="GO:0005524">
    <property type="term" value="F:ATP binding"/>
    <property type="evidence" value="ECO:0007669"/>
    <property type="project" value="UniProtKB-KW"/>
</dbReference>
<dbReference type="SMR" id="B4MIR8"/>
<evidence type="ECO:0000259" key="12">
    <source>
        <dbReference type="PROSITE" id="PS50142"/>
    </source>
</evidence>
<dbReference type="SUPFAM" id="SSF54768">
    <property type="entry name" value="dsRNA-binding domain-like"/>
    <property type="match status" value="1"/>
</dbReference>
<evidence type="ECO:0000256" key="3">
    <source>
        <dbReference type="ARBA" id="ARBA00012177"/>
    </source>
</evidence>